<evidence type="ECO:0000259" key="2">
    <source>
        <dbReference type="Pfam" id="PF05118"/>
    </source>
</evidence>
<dbReference type="Pfam" id="PF05118">
    <property type="entry name" value="Asp_Arg_Hydrox"/>
    <property type="match status" value="1"/>
</dbReference>
<dbReference type="EMBL" id="JACIEK010000001">
    <property type="protein sequence ID" value="MBB3997305.1"/>
    <property type="molecule type" value="Genomic_DNA"/>
</dbReference>
<dbReference type="AlphaFoldDB" id="A0A7W6EER2"/>
<dbReference type="Gene3D" id="2.60.120.330">
    <property type="entry name" value="B-lactam Antibiotic, Isopenicillin N Synthase, Chain"/>
    <property type="match status" value="1"/>
</dbReference>
<organism evidence="3 4">
    <name type="scientific">Aureimonas pseudogalii</name>
    <dbReference type="NCBI Taxonomy" id="1744844"/>
    <lineage>
        <taxon>Bacteria</taxon>
        <taxon>Pseudomonadati</taxon>
        <taxon>Pseudomonadota</taxon>
        <taxon>Alphaproteobacteria</taxon>
        <taxon>Hyphomicrobiales</taxon>
        <taxon>Aurantimonadaceae</taxon>
        <taxon>Aureimonas</taxon>
    </lineage>
</organism>
<evidence type="ECO:0000313" key="4">
    <source>
        <dbReference type="Proteomes" id="UP000542776"/>
    </source>
</evidence>
<evidence type="ECO:0000256" key="1">
    <source>
        <dbReference type="SAM" id="Phobius"/>
    </source>
</evidence>
<proteinExistence type="predicted"/>
<name>A0A7W6EER2_9HYPH</name>
<keyword evidence="1" id="KW-0812">Transmembrane</keyword>
<keyword evidence="1" id="KW-1133">Transmembrane helix</keyword>
<dbReference type="GO" id="GO:0016491">
    <property type="term" value="F:oxidoreductase activity"/>
    <property type="evidence" value="ECO:0007669"/>
    <property type="project" value="UniProtKB-KW"/>
</dbReference>
<reference evidence="3 4" key="1">
    <citation type="submission" date="2020-08" db="EMBL/GenBank/DDBJ databases">
        <title>Genomic Encyclopedia of Type Strains, Phase IV (KMG-IV): sequencing the most valuable type-strain genomes for metagenomic binning, comparative biology and taxonomic classification.</title>
        <authorList>
            <person name="Goeker M."/>
        </authorList>
    </citation>
    <scope>NUCLEOTIDE SEQUENCE [LARGE SCALE GENOMIC DNA]</scope>
    <source>
        <strain evidence="3 4">DSM 102238</strain>
    </source>
</reference>
<dbReference type="InterPro" id="IPR007803">
    <property type="entry name" value="Asp/Arg/Pro-Hydrxlase"/>
</dbReference>
<sequence length="279" mass="32401">MTRSQKKAFRRFAIALPLLALLLWFLPILTLIWLIAGAIDVSRNKAKTGLMLQRYFMGNGIPTWLLSPFNLLVDGLSRRSPGVYRLSDFPPEWQEEIDAVLNTFRTRRDEITREIDAEFHDGRRGMYVYRWYGKRHLDTVPEFNRDFRYVKTIAVSVFSGKESTTWHYGPLRLTLRVLLNLKPADSDRVFIECNGARHLWRDDPLYIFDDTLFHRSVNEVDARRYNVFMDVIRPSPVPGFLSLLLAGVSAIADQMKALFYKNWKMLGSRPKVQAGTAKP</sequence>
<gene>
    <name evidence="3" type="ORF">GGR04_001126</name>
</gene>
<accession>A0A7W6EER2</accession>
<keyword evidence="4" id="KW-1185">Reference proteome</keyword>
<dbReference type="EC" id="1.14.11.-" evidence="3"/>
<dbReference type="Proteomes" id="UP000542776">
    <property type="component" value="Unassembled WGS sequence"/>
</dbReference>
<keyword evidence="1" id="KW-0472">Membrane</keyword>
<evidence type="ECO:0000313" key="3">
    <source>
        <dbReference type="EMBL" id="MBB3997305.1"/>
    </source>
</evidence>
<protein>
    <submittedName>
        <fullName evidence="3">Beta-hydroxylase</fullName>
        <ecNumber evidence="3">1.14.11.-</ecNumber>
    </submittedName>
</protein>
<dbReference type="RefSeq" id="WP_183198668.1">
    <property type="nucleotide sequence ID" value="NZ_JACIEK010000001.1"/>
</dbReference>
<dbReference type="InterPro" id="IPR027443">
    <property type="entry name" value="IPNS-like_sf"/>
</dbReference>
<feature type="transmembrane region" description="Helical" evidence="1">
    <location>
        <begin position="12"/>
        <end position="35"/>
    </location>
</feature>
<keyword evidence="3" id="KW-0560">Oxidoreductase</keyword>
<comment type="caution">
    <text evidence="3">The sequence shown here is derived from an EMBL/GenBank/DDBJ whole genome shotgun (WGS) entry which is preliminary data.</text>
</comment>
<feature type="domain" description="Aspartyl/asparaginy/proline hydroxylase" evidence="2">
    <location>
        <begin position="139"/>
        <end position="234"/>
    </location>
</feature>